<sequence length="297" mass="32838">MRFFLLACSIFELAIGDYVGPRGMYCTTFAQKDLPKVVMRFALTKVINNNITTGEVALYGMSTSGKYASEGVIGYTAQEHQAANTFGSRLEPPKAVGEPPDASVKLASYANKTRSFAKEVGLDASKLENLDYHAPTSTVRPSVQTYTSEQKRLHLSYEGCHQYFLNRLFCGSVEGKNFQLLFTSNTSANGVARTLVVSNAGSPDIPWSAIWLDWSFNGDVYPMNITIVKNQERDITRLSEIMPDGTEARISEGFFMAGHGLAFDLLRDQIILYYGKVIKPTSVTELTPTSTIFTPCR</sequence>
<organism evidence="2 3">
    <name type="scientific">Perkinsus chesapeaki</name>
    <name type="common">Clam parasite</name>
    <name type="synonym">Perkinsus andrewsi</name>
    <dbReference type="NCBI Taxonomy" id="330153"/>
    <lineage>
        <taxon>Eukaryota</taxon>
        <taxon>Sar</taxon>
        <taxon>Alveolata</taxon>
        <taxon>Perkinsozoa</taxon>
        <taxon>Perkinsea</taxon>
        <taxon>Perkinsida</taxon>
        <taxon>Perkinsidae</taxon>
        <taxon>Perkinsus</taxon>
    </lineage>
</organism>
<dbReference type="AlphaFoldDB" id="A0A7J6MSV5"/>
<keyword evidence="3" id="KW-1185">Reference proteome</keyword>
<comment type="caution">
    <text evidence="2">The sequence shown here is derived from an EMBL/GenBank/DDBJ whole genome shotgun (WGS) entry which is preliminary data.</text>
</comment>
<dbReference type="EMBL" id="JAAPAO010000059">
    <property type="protein sequence ID" value="KAF4674662.1"/>
    <property type="molecule type" value="Genomic_DNA"/>
</dbReference>
<feature type="signal peptide" evidence="1">
    <location>
        <begin position="1"/>
        <end position="16"/>
    </location>
</feature>
<evidence type="ECO:0000313" key="3">
    <source>
        <dbReference type="Proteomes" id="UP000591131"/>
    </source>
</evidence>
<dbReference type="Proteomes" id="UP000591131">
    <property type="component" value="Unassembled WGS sequence"/>
</dbReference>
<keyword evidence="1" id="KW-0732">Signal</keyword>
<gene>
    <name evidence="2" type="ORF">FOL47_008862</name>
</gene>
<accession>A0A7J6MSV5</accession>
<protein>
    <submittedName>
        <fullName evidence="2">Uncharacterized protein</fullName>
    </submittedName>
</protein>
<feature type="chain" id="PRO_5029574371" evidence="1">
    <location>
        <begin position="17"/>
        <end position="297"/>
    </location>
</feature>
<evidence type="ECO:0000256" key="1">
    <source>
        <dbReference type="SAM" id="SignalP"/>
    </source>
</evidence>
<proteinExistence type="predicted"/>
<reference evidence="2 3" key="1">
    <citation type="submission" date="2020-04" db="EMBL/GenBank/DDBJ databases">
        <title>Perkinsus chesapeaki whole genome sequence.</title>
        <authorList>
            <person name="Bogema D.R."/>
        </authorList>
    </citation>
    <scope>NUCLEOTIDE SEQUENCE [LARGE SCALE GENOMIC DNA]</scope>
    <source>
        <strain evidence="2">ATCC PRA-425</strain>
    </source>
</reference>
<evidence type="ECO:0000313" key="2">
    <source>
        <dbReference type="EMBL" id="KAF4674662.1"/>
    </source>
</evidence>
<name>A0A7J6MSV5_PERCH</name>